<evidence type="ECO:0000313" key="1">
    <source>
        <dbReference type="EMBL" id="QHT37343.1"/>
    </source>
</evidence>
<dbReference type="EMBL" id="MN738792">
    <property type="protein sequence ID" value="QHT37343.1"/>
    <property type="molecule type" value="Genomic_DNA"/>
</dbReference>
<organism evidence="1">
    <name type="scientific">viral metagenome</name>
    <dbReference type="NCBI Taxonomy" id="1070528"/>
    <lineage>
        <taxon>unclassified sequences</taxon>
        <taxon>metagenomes</taxon>
        <taxon>organismal metagenomes</taxon>
    </lineage>
</organism>
<proteinExistence type="predicted"/>
<protein>
    <submittedName>
        <fullName evidence="1">Uncharacterized protein</fullName>
    </submittedName>
</protein>
<reference evidence="1" key="1">
    <citation type="journal article" date="2020" name="Nature">
        <title>Giant virus diversity and host interactions through global metagenomics.</title>
        <authorList>
            <person name="Schulz F."/>
            <person name="Roux S."/>
            <person name="Paez-Espino D."/>
            <person name="Jungbluth S."/>
            <person name="Walsh D.A."/>
            <person name="Denef V.J."/>
            <person name="McMahon K.D."/>
            <person name="Konstantinidis K.T."/>
            <person name="Eloe-Fadrosh E.A."/>
            <person name="Kyrpides N.C."/>
            <person name="Woyke T."/>
        </authorList>
    </citation>
    <scope>NUCLEOTIDE SEQUENCE</scope>
    <source>
        <strain evidence="1">GVMAG-S-ERX555967-131</strain>
    </source>
</reference>
<accession>A0A6C0F9S0</accession>
<sequence length="145" mass="16587">MEKQILLKFEIIIEPHELIPSKNLNNLLLILLCERYVNKIYNSKIICALYDVNINENPKILSNGNIKFCCNVDCSVIDLNINDELILPITSNNKMGAFYKSDQLTVFIPKHLCKEQMIPDIDTSISVIIVGKRITDKYVCVAKML</sequence>
<name>A0A6C0F9S0_9ZZZZ</name>
<dbReference type="AlphaFoldDB" id="A0A6C0F9S0"/>